<reference evidence="3 4" key="1">
    <citation type="submission" date="2017-05" db="EMBL/GenBank/DDBJ databases">
        <title>Acinetobacter populi ANC 5415 (= PBJ7), whole genome shotgun sequencing project.</title>
        <authorList>
            <person name="Nemec A."/>
            <person name="Radolfova-Krizova L."/>
        </authorList>
    </citation>
    <scope>NUCLEOTIDE SEQUENCE [LARGE SCALE GENOMIC DNA]</scope>
    <source>
        <strain evidence="3 4">PBJ7</strain>
    </source>
</reference>
<evidence type="ECO:0000313" key="3">
    <source>
        <dbReference type="EMBL" id="OUY08598.1"/>
    </source>
</evidence>
<dbReference type="InterPro" id="IPR053147">
    <property type="entry name" value="Hsp_HslJ-like"/>
</dbReference>
<keyword evidence="4" id="KW-1185">Reference proteome</keyword>
<evidence type="ECO:0000259" key="2">
    <source>
        <dbReference type="Pfam" id="PF03724"/>
    </source>
</evidence>
<dbReference type="PANTHER" id="PTHR35535:SF1">
    <property type="entry name" value="HEAT SHOCK PROTEIN HSLJ"/>
    <property type="match status" value="1"/>
</dbReference>
<dbReference type="InterPro" id="IPR038670">
    <property type="entry name" value="HslJ-like_sf"/>
</dbReference>
<dbReference type="EMBL" id="NEXX01000001">
    <property type="protein sequence ID" value="OUY08598.1"/>
    <property type="molecule type" value="Genomic_DNA"/>
</dbReference>
<dbReference type="OrthoDB" id="5348860at2"/>
<evidence type="ECO:0000313" key="4">
    <source>
        <dbReference type="Proteomes" id="UP000196536"/>
    </source>
</evidence>
<feature type="domain" description="DUF306" evidence="2">
    <location>
        <begin position="36"/>
        <end position="147"/>
    </location>
</feature>
<dbReference type="Proteomes" id="UP000196536">
    <property type="component" value="Unassembled WGS sequence"/>
</dbReference>
<protein>
    <recommendedName>
        <fullName evidence="2">DUF306 domain-containing protein</fullName>
    </recommendedName>
</protein>
<dbReference type="AlphaFoldDB" id="A0A1Z9Z279"/>
<dbReference type="Pfam" id="PF03724">
    <property type="entry name" value="META"/>
    <property type="match status" value="1"/>
</dbReference>
<dbReference type="Gene3D" id="2.40.128.270">
    <property type="match status" value="1"/>
</dbReference>
<dbReference type="PROSITE" id="PS51257">
    <property type="entry name" value="PROKAR_LIPOPROTEIN"/>
    <property type="match status" value="1"/>
</dbReference>
<keyword evidence="1" id="KW-0732">Signal</keyword>
<dbReference type="PANTHER" id="PTHR35535">
    <property type="entry name" value="HEAT SHOCK PROTEIN HSLJ"/>
    <property type="match status" value="1"/>
</dbReference>
<gene>
    <name evidence="3" type="ORF">CAP51_03015</name>
</gene>
<feature type="chain" id="PRO_5012261758" description="DUF306 domain-containing protein" evidence="1">
    <location>
        <begin position="22"/>
        <end position="154"/>
    </location>
</feature>
<name>A0A1Z9Z279_9GAMM</name>
<dbReference type="InterPro" id="IPR005184">
    <property type="entry name" value="DUF306_Meta_HslJ"/>
</dbReference>
<proteinExistence type="predicted"/>
<evidence type="ECO:0000256" key="1">
    <source>
        <dbReference type="SAM" id="SignalP"/>
    </source>
</evidence>
<accession>A0A1Z9Z279</accession>
<feature type="signal peptide" evidence="1">
    <location>
        <begin position="1"/>
        <end position="21"/>
    </location>
</feature>
<organism evidence="3 4">
    <name type="scientific">Acinetobacter populi</name>
    <dbReference type="NCBI Taxonomy" id="1582270"/>
    <lineage>
        <taxon>Bacteria</taxon>
        <taxon>Pseudomonadati</taxon>
        <taxon>Pseudomonadota</taxon>
        <taxon>Gammaproteobacteria</taxon>
        <taxon>Moraxellales</taxon>
        <taxon>Moraxellaceae</taxon>
        <taxon>Acinetobacter</taxon>
    </lineage>
</organism>
<sequence>MKKNFLLGCALSSGIIFSACSSTPPEVKVVQANNLAHLQGKVWIVSQIGSQPITYAQNAQTANIEFSPTEARFSGSDSCNRIMGSYQADNLNNISLGQVASTQMACLSNNGQIEQAYQQALQHVAKYTVNHQQLVLLDAEGNALVTFISPIQPR</sequence>
<dbReference type="RefSeq" id="WP_087619267.1">
    <property type="nucleotide sequence ID" value="NZ_NEXX01000001.1"/>
</dbReference>
<comment type="caution">
    <text evidence="3">The sequence shown here is derived from an EMBL/GenBank/DDBJ whole genome shotgun (WGS) entry which is preliminary data.</text>
</comment>